<comment type="subcellular location">
    <subcellularLocation>
        <location evidence="7">Cytoplasm</location>
    </subcellularLocation>
    <subcellularLocation>
        <location evidence="7">Nucleus</location>
    </subcellularLocation>
</comment>
<dbReference type="GO" id="GO:0071144">
    <property type="term" value="C:heteromeric SMAD protein complex"/>
    <property type="evidence" value="ECO:0007669"/>
    <property type="project" value="TreeGrafter"/>
</dbReference>
<dbReference type="GO" id="GO:0006357">
    <property type="term" value="P:regulation of transcription by RNA polymerase II"/>
    <property type="evidence" value="ECO:0007669"/>
    <property type="project" value="TreeGrafter"/>
</dbReference>
<name>A0AAF3F8B6_9BILA</name>
<keyword evidence="11" id="KW-1185">Reference proteome</keyword>
<organism evidence="11 12">
    <name type="scientific">Mesorhabditis belari</name>
    <dbReference type="NCBI Taxonomy" id="2138241"/>
    <lineage>
        <taxon>Eukaryota</taxon>
        <taxon>Metazoa</taxon>
        <taxon>Ecdysozoa</taxon>
        <taxon>Nematoda</taxon>
        <taxon>Chromadorea</taxon>
        <taxon>Rhabditida</taxon>
        <taxon>Rhabditina</taxon>
        <taxon>Rhabditomorpha</taxon>
        <taxon>Rhabditoidea</taxon>
        <taxon>Rhabditidae</taxon>
        <taxon>Mesorhabditinae</taxon>
        <taxon>Mesorhabditis</taxon>
    </lineage>
</organism>
<sequence>MDCGLWCVFSERRRHVEKLWRRRLLVTADERRARRRFLRLMRGFDAEDVEVLRKAVETVGLDAKLCAPGPPMDERPEEEPQEEDSGLIPQIDRPMSMPYLCCKMWRWKDLQVDAALHRLEALPWCRFGRVTINNATVSCCNPYHYALWIRAEASSFEEETDEDGRKIERGKEKQQNDQQPQQQGNGHLINPQQPSTSRLQGWETEGPPMGRPPSLPTDSPLPIPDLDVLSVDVSQQQSPSSPHNPIAWARLERWEKRERIGDTVALTGQFAAIGLLATAVLDAQPVSADFDTKHEVSFALIRQSDPIGSANPPDVWLYNSGTRPLFLSISTSTQSSARPDHLRRLTPGYCVRVNKGEGPIDEEKQQNSKRRASRTDSSQPSTLTISVGKGWGPNYQRLYAIDTPIRYEVIFAPITPQ</sequence>
<evidence type="ECO:0000256" key="3">
    <source>
        <dbReference type="ARBA" id="ARBA00022833"/>
    </source>
</evidence>
<evidence type="ECO:0000259" key="9">
    <source>
        <dbReference type="PROSITE" id="PS51075"/>
    </source>
</evidence>
<dbReference type="GO" id="GO:0009791">
    <property type="term" value="P:post-embryonic development"/>
    <property type="evidence" value="ECO:0007669"/>
    <property type="project" value="UniProtKB-ARBA"/>
</dbReference>
<feature type="compositionally biased region" description="Basic and acidic residues" evidence="8">
    <location>
        <begin position="163"/>
        <end position="175"/>
    </location>
</feature>
<accession>A0AAF3F8B6</accession>
<keyword evidence="3" id="KW-0862">Zinc</keyword>
<keyword evidence="4 7" id="KW-0805">Transcription regulation</keyword>
<dbReference type="AlphaFoldDB" id="A0AAF3F8B6"/>
<dbReference type="GO" id="GO:0005737">
    <property type="term" value="C:cytoplasm"/>
    <property type="evidence" value="ECO:0007669"/>
    <property type="project" value="UniProtKB-SubCell"/>
</dbReference>
<dbReference type="InterPro" id="IPR013019">
    <property type="entry name" value="MAD_homology_MH1"/>
</dbReference>
<dbReference type="PROSITE" id="PS51075">
    <property type="entry name" value="MH1"/>
    <property type="match status" value="1"/>
</dbReference>
<evidence type="ECO:0000313" key="11">
    <source>
        <dbReference type="Proteomes" id="UP000887575"/>
    </source>
</evidence>
<evidence type="ECO:0000313" key="12">
    <source>
        <dbReference type="WBParaSite" id="MBELARI_LOCUS21875"/>
    </source>
</evidence>
<dbReference type="GO" id="GO:0030154">
    <property type="term" value="P:cell differentiation"/>
    <property type="evidence" value="ECO:0007669"/>
    <property type="project" value="TreeGrafter"/>
</dbReference>
<dbReference type="Gene3D" id="3.90.520.10">
    <property type="entry name" value="SMAD MH1 domain"/>
    <property type="match status" value="1"/>
</dbReference>
<proteinExistence type="inferred from homology"/>
<comment type="similarity">
    <text evidence="1 7">Belongs to the dwarfin/SMAD family.</text>
</comment>
<feature type="domain" description="MH1" evidence="9">
    <location>
        <begin position="14"/>
        <end position="154"/>
    </location>
</feature>
<evidence type="ECO:0000256" key="2">
    <source>
        <dbReference type="ARBA" id="ARBA00022723"/>
    </source>
</evidence>
<keyword evidence="6 7" id="KW-0539">Nucleus</keyword>
<keyword evidence="5 7" id="KW-0804">Transcription</keyword>
<dbReference type="InterPro" id="IPR001132">
    <property type="entry name" value="SMAD_dom_Dwarfin-type"/>
</dbReference>
<feature type="compositionally biased region" description="Polar residues" evidence="8">
    <location>
        <begin position="375"/>
        <end position="385"/>
    </location>
</feature>
<dbReference type="GO" id="GO:0050793">
    <property type="term" value="P:regulation of developmental process"/>
    <property type="evidence" value="ECO:0007669"/>
    <property type="project" value="UniProtKB-ARBA"/>
</dbReference>
<dbReference type="InterPro" id="IPR008984">
    <property type="entry name" value="SMAD_FHA_dom_sf"/>
</dbReference>
<feature type="compositionally biased region" description="Polar residues" evidence="8">
    <location>
        <begin position="190"/>
        <end position="199"/>
    </location>
</feature>
<evidence type="ECO:0000256" key="5">
    <source>
        <dbReference type="ARBA" id="ARBA00023163"/>
    </source>
</evidence>
<dbReference type="GO" id="GO:0060395">
    <property type="term" value="P:SMAD protein signal transduction"/>
    <property type="evidence" value="ECO:0007669"/>
    <property type="project" value="TreeGrafter"/>
</dbReference>
<dbReference type="SMART" id="SM00524">
    <property type="entry name" value="DWB"/>
    <property type="match status" value="1"/>
</dbReference>
<dbReference type="Pfam" id="PF03165">
    <property type="entry name" value="MH1"/>
    <property type="match status" value="1"/>
</dbReference>
<evidence type="ECO:0000256" key="6">
    <source>
        <dbReference type="ARBA" id="ARBA00023242"/>
    </source>
</evidence>
<evidence type="ECO:0000256" key="7">
    <source>
        <dbReference type="RuleBase" id="RU361195"/>
    </source>
</evidence>
<dbReference type="InterPro" id="IPR003619">
    <property type="entry name" value="MAD_homology1_Dwarfin-type"/>
</dbReference>
<dbReference type="SUPFAM" id="SSF49879">
    <property type="entry name" value="SMAD/FHA domain"/>
    <property type="match status" value="1"/>
</dbReference>
<keyword evidence="2" id="KW-0479">Metal-binding</keyword>
<dbReference type="SMART" id="SM00523">
    <property type="entry name" value="DWA"/>
    <property type="match status" value="1"/>
</dbReference>
<evidence type="ECO:0000256" key="8">
    <source>
        <dbReference type="SAM" id="MobiDB-lite"/>
    </source>
</evidence>
<dbReference type="PANTHER" id="PTHR13703">
    <property type="entry name" value="SMAD"/>
    <property type="match status" value="1"/>
</dbReference>
<dbReference type="WBParaSite" id="MBELARI_LOCUS21875">
    <property type="protein sequence ID" value="MBELARI_LOCUS21875"/>
    <property type="gene ID" value="MBELARI_LOCUS21875"/>
</dbReference>
<dbReference type="Proteomes" id="UP000887575">
    <property type="component" value="Unassembled WGS sequence"/>
</dbReference>
<dbReference type="Pfam" id="PF03166">
    <property type="entry name" value="MH2"/>
    <property type="match status" value="1"/>
</dbReference>
<feature type="region of interest" description="Disordered" evidence="8">
    <location>
        <begin position="65"/>
        <end position="91"/>
    </location>
</feature>
<dbReference type="PANTHER" id="PTHR13703:SF54">
    <property type="entry name" value="MOTHERS AGAINST DECAPENTAPLEGIC HOMOLOG"/>
    <property type="match status" value="1"/>
</dbReference>
<dbReference type="GO" id="GO:0051239">
    <property type="term" value="P:regulation of multicellular organismal process"/>
    <property type="evidence" value="ECO:0007669"/>
    <property type="project" value="UniProtKB-ARBA"/>
</dbReference>
<dbReference type="GO" id="GO:0046872">
    <property type="term" value="F:metal ion binding"/>
    <property type="evidence" value="ECO:0007669"/>
    <property type="project" value="UniProtKB-KW"/>
</dbReference>
<dbReference type="GO" id="GO:0140416">
    <property type="term" value="F:transcription regulator inhibitor activity"/>
    <property type="evidence" value="ECO:0007669"/>
    <property type="project" value="TreeGrafter"/>
</dbReference>
<feature type="region of interest" description="Disordered" evidence="8">
    <location>
        <begin position="155"/>
        <end position="225"/>
    </location>
</feature>
<evidence type="ECO:0000259" key="10">
    <source>
        <dbReference type="PROSITE" id="PS51076"/>
    </source>
</evidence>
<dbReference type="InterPro" id="IPR036578">
    <property type="entry name" value="SMAD_MH1_sf"/>
</dbReference>
<keyword evidence="7" id="KW-0963">Cytoplasm</keyword>
<evidence type="ECO:0000256" key="4">
    <source>
        <dbReference type="ARBA" id="ARBA00023015"/>
    </source>
</evidence>
<feature type="domain" description="MH2" evidence="10">
    <location>
        <begin position="248"/>
        <end position="417"/>
    </location>
</feature>
<dbReference type="SUPFAM" id="SSF56366">
    <property type="entry name" value="SMAD MH1 domain"/>
    <property type="match status" value="1"/>
</dbReference>
<feature type="compositionally biased region" description="Acidic residues" evidence="8">
    <location>
        <begin position="75"/>
        <end position="85"/>
    </location>
</feature>
<dbReference type="InterPro" id="IPR017855">
    <property type="entry name" value="SMAD-like_dom_sf"/>
</dbReference>
<dbReference type="GO" id="GO:0009653">
    <property type="term" value="P:anatomical structure morphogenesis"/>
    <property type="evidence" value="ECO:0007669"/>
    <property type="project" value="TreeGrafter"/>
</dbReference>
<reference evidence="12" key="1">
    <citation type="submission" date="2024-02" db="UniProtKB">
        <authorList>
            <consortium name="WormBaseParasite"/>
        </authorList>
    </citation>
    <scope>IDENTIFICATION</scope>
</reference>
<dbReference type="InterPro" id="IPR013790">
    <property type="entry name" value="Dwarfin"/>
</dbReference>
<dbReference type="GO" id="GO:0070411">
    <property type="term" value="F:I-SMAD binding"/>
    <property type="evidence" value="ECO:0007669"/>
    <property type="project" value="TreeGrafter"/>
</dbReference>
<feature type="region of interest" description="Disordered" evidence="8">
    <location>
        <begin position="353"/>
        <end position="386"/>
    </location>
</feature>
<dbReference type="Gene3D" id="2.60.200.10">
    <property type="match status" value="1"/>
</dbReference>
<evidence type="ECO:0000256" key="1">
    <source>
        <dbReference type="ARBA" id="ARBA00005545"/>
    </source>
</evidence>
<protein>
    <recommendedName>
        <fullName evidence="7">Mothers against decapentaplegic homolog</fullName>
        <shortName evidence="7">MAD homolog</shortName>
        <shortName evidence="7">Mothers against DPP homolog</shortName>
    </recommendedName>
    <alternativeName>
        <fullName evidence="7">SMAD family member</fullName>
    </alternativeName>
</protein>
<dbReference type="PROSITE" id="PS51076">
    <property type="entry name" value="MH2"/>
    <property type="match status" value="1"/>
</dbReference>
<feature type="compositionally biased region" description="Pro residues" evidence="8">
    <location>
        <begin position="209"/>
        <end position="223"/>
    </location>
</feature>